<reference evidence="7" key="1">
    <citation type="submission" date="2025-08" db="UniProtKB">
        <authorList>
            <consortium name="RefSeq"/>
        </authorList>
    </citation>
    <scope>IDENTIFICATION</scope>
</reference>
<evidence type="ECO:0000256" key="3">
    <source>
        <dbReference type="ARBA" id="ARBA00022490"/>
    </source>
</evidence>
<dbReference type="PRINTS" id="PR00190">
    <property type="entry name" value="ACTIN"/>
</dbReference>
<evidence type="ECO:0000256" key="2">
    <source>
        <dbReference type="ARBA" id="ARBA00006752"/>
    </source>
</evidence>
<proteinExistence type="inferred from homology"/>
<dbReference type="Proteomes" id="UP000515159">
    <property type="component" value="Chromosome 15"/>
</dbReference>
<dbReference type="OrthoDB" id="10053773at2759"/>
<dbReference type="InParanoid" id="A0A6P8PQW7"/>
<dbReference type="Pfam" id="PF00022">
    <property type="entry name" value="Actin"/>
    <property type="match status" value="1"/>
</dbReference>
<dbReference type="RefSeq" id="XP_033777896.1">
    <property type="nucleotide sequence ID" value="XM_033922005.1"/>
</dbReference>
<comment type="similarity">
    <text evidence="2 5">Belongs to the actin family.</text>
</comment>
<dbReference type="AlphaFoldDB" id="A0A6P8PQW7"/>
<comment type="subcellular location">
    <subcellularLocation>
        <location evidence="1">Cytoplasm</location>
        <location evidence="1">Cytoskeleton</location>
    </subcellularLocation>
</comment>
<protein>
    <submittedName>
        <fullName evidence="7">Actin, clone 302-like isoform X1</fullName>
    </submittedName>
</protein>
<accession>A0A6P8PQW7</accession>
<dbReference type="FunFam" id="3.30.420.40:FF:000018">
    <property type="entry name" value="Actin-like protein (Centractin)"/>
    <property type="match status" value="1"/>
</dbReference>
<name>A0A6P8PQW7_GEOSA</name>
<evidence type="ECO:0000256" key="1">
    <source>
        <dbReference type="ARBA" id="ARBA00004245"/>
    </source>
</evidence>
<evidence type="ECO:0000256" key="5">
    <source>
        <dbReference type="RuleBase" id="RU000487"/>
    </source>
</evidence>
<organism evidence="6 7">
    <name type="scientific">Geotrypetes seraphini</name>
    <name type="common">Gaboon caecilian</name>
    <name type="synonym">Caecilia seraphini</name>
    <dbReference type="NCBI Taxonomy" id="260995"/>
    <lineage>
        <taxon>Eukaryota</taxon>
        <taxon>Metazoa</taxon>
        <taxon>Chordata</taxon>
        <taxon>Craniata</taxon>
        <taxon>Vertebrata</taxon>
        <taxon>Euteleostomi</taxon>
        <taxon>Amphibia</taxon>
        <taxon>Gymnophiona</taxon>
        <taxon>Geotrypetes</taxon>
    </lineage>
</organism>
<dbReference type="InterPro" id="IPR004000">
    <property type="entry name" value="Actin"/>
</dbReference>
<keyword evidence="6" id="KW-1185">Reference proteome</keyword>
<sequence length="378" mass="42217">MTDLRFLDVPAIVIDNGSGLCKAGISGETTPRSIIVPVIGKTKSKTNTAGGCFSKDYYVGKEAQAKRDVLHLKYPLERGIISSWDDMEKIWKYVYKQELKTKPQERPLLMSEPPLNPLHNRTKMTEVLFETLKVPAMYMSIQAILALYESANTTGLVLDCGDGVTHAVPIFEGYCLPHAVSKLHIAGKDINDYLKKLLSDSDHSLEYTTDRDIINDIKEQLCYVALDPSEELKKAANEIGKNFELPDGNNIQITYQLFRTPELLFSPSTIGTEAPGVHKMIFHSAMMCDTDIHSTLYGNMVLAGGSTLFPGFQERILKELQLQVPSDVSVRIVETPDRKISAWVGASLITSLTSFKPMWVTSSDYKEFGPIVVQRRCF</sequence>
<dbReference type="GO" id="GO:0005856">
    <property type="term" value="C:cytoskeleton"/>
    <property type="evidence" value="ECO:0007669"/>
    <property type="project" value="UniProtKB-SubCell"/>
</dbReference>
<keyword evidence="3" id="KW-0963">Cytoplasm</keyword>
<dbReference type="SMART" id="SM00268">
    <property type="entry name" value="ACTIN"/>
    <property type="match status" value="1"/>
</dbReference>
<dbReference type="FunFam" id="3.90.640.10:FF:000007">
    <property type="entry name" value="Actin like 7B"/>
    <property type="match status" value="1"/>
</dbReference>
<dbReference type="SUPFAM" id="SSF53067">
    <property type="entry name" value="Actin-like ATPase domain"/>
    <property type="match status" value="2"/>
</dbReference>
<dbReference type="Gene3D" id="3.30.420.40">
    <property type="match status" value="2"/>
</dbReference>
<evidence type="ECO:0000256" key="4">
    <source>
        <dbReference type="ARBA" id="ARBA00023212"/>
    </source>
</evidence>
<gene>
    <name evidence="7" type="primary">LOC117349065</name>
</gene>
<dbReference type="GeneID" id="117349065"/>
<keyword evidence="4" id="KW-0206">Cytoskeleton</keyword>
<dbReference type="InterPro" id="IPR043129">
    <property type="entry name" value="ATPase_NBD"/>
</dbReference>
<dbReference type="PANTHER" id="PTHR11937">
    <property type="entry name" value="ACTIN"/>
    <property type="match status" value="1"/>
</dbReference>
<dbReference type="Gene3D" id="3.90.640.10">
    <property type="entry name" value="Actin, Chain A, domain 4"/>
    <property type="match status" value="1"/>
</dbReference>
<evidence type="ECO:0000313" key="6">
    <source>
        <dbReference type="Proteomes" id="UP000515159"/>
    </source>
</evidence>
<dbReference type="CDD" id="cd13397">
    <property type="entry name" value="ASKHA_NBD_actin_Arp-T1-3"/>
    <property type="match status" value="1"/>
</dbReference>
<evidence type="ECO:0000313" key="7">
    <source>
        <dbReference type="RefSeq" id="XP_033777896.1"/>
    </source>
</evidence>
<dbReference type="KEGG" id="gsh:117349065"/>